<dbReference type="EMBL" id="JAKROA010000010">
    <property type="protein sequence ID" value="KAL5105023.1"/>
    <property type="molecule type" value="Genomic_DNA"/>
</dbReference>
<name>A0ABR4Q6P4_9CEST</name>
<organism evidence="1 2">
    <name type="scientific">Taenia crassiceps</name>
    <dbReference type="NCBI Taxonomy" id="6207"/>
    <lineage>
        <taxon>Eukaryota</taxon>
        <taxon>Metazoa</taxon>
        <taxon>Spiralia</taxon>
        <taxon>Lophotrochozoa</taxon>
        <taxon>Platyhelminthes</taxon>
        <taxon>Cestoda</taxon>
        <taxon>Eucestoda</taxon>
        <taxon>Cyclophyllidea</taxon>
        <taxon>Taeniidae</taxon>
        <taxon>Taenia</taxon>
    </lineage>
</organism>
<sequence>MTANSVGTSFLLITHSPTGEALCEEVGLHPQPTTHATMVSTSFISHQQLPSKITASPSSFISHSFNRQFAHAPFPTHLLVDRSAQWLEMRSDSRALATATLVKQADISLVKHKQFTTAHFDPGAPFVLAGRE</sequence>
<accession>A0ABR4Q6P4</accession>
<gene>
    <name evidence="1" type="ORF">TcWFU_009320</name>
</gene>
<evidence type="ECO:0000313" key="1">
    <source>
        <dbReference type="EMBL" id="KAL5105023.1"/>
    </source>
</evidence>
<keyword evidence="2" id="KW-1185">Reference proteome</keyword>
<protein>
    <submittedName>
        <fullName evidence="1">Uncharacterized protein</fullName>
    </submittedName>
</protein>
<reference evidence="1 2" key="1">
    <citation type="journal article" date="2022" name="Front. Cell. Infect. Microbiol.">
        <title>The Genomes of Two Strains of Taenia crassiceps the Animal Model for the Study of Human Cysticercosis.</title>
        <authorList>
            <person name="Bobes R.J."/>
            <person name="Estrada K."/>
            <person name="Rios-Valencia D.G."/>
            <person name="Calderon-Gallegos A."/>
            <person name="de la Torre P."/>
            <person name="Carrero J.C."/>
            <person name="Sanchez-Flores A."/>
            <person name="Laclette J.P."/>
        </authorList>
    </citation>
    <scope>NUCLEOTIDE SEQUENCE [LARGE SCALE GENOMIC DNA]</scope>
    <source>
        <strain evidence="1">WFUcys</strain>
    </source>
</reference>
<proteinExistence type="predicted"/>
<dbReference type="Proteomes" id="UP001651158">
    <property type="component" value="Unassembled WGS sequence"/>
</dbReference>
<evidence type="ECO:0000313" key="2">
    <source>
        <dbReference type="Proteomes" id="UP001651158"/>
    </source>
</evidence>
<comment type="caution">
    <text evidence="1">The sequence shown here is derived from an EMBL/GenBank/DDBJ whole genome shotgun (WGS) entry which is preliminary data.</text>
</comment>